<dbReference type="Gene3D" id="1.10.260.40">
    <property type="entry name" value="lambda repressor-like DNA-binding domains"/>
    <property type="match status" value="1"/>
</dbReference>
<dbReference type="GO" id="GO:0003677">
    <property type="term" value="F:DNA binding"/>
    <property type="evidence" value="ECO:0007669"/>
    <property type="project" value="InterPro"/>
</dbReference>
<accession>A0A329P104</accession>
<protein>
    <submittedName>
        <fullName evidence="2">XRE family transcriptional regulator</fullName>
    </submittedName>
</protein>
<evidence type="ECO:0000313" key="2">
    <source>
        <dbReference type="EMBL" id="RAV79125.1"/>
    </source>
</evidence>
<comment type="caution">
    <text evidence="2">The sequence shown here is derived from an EMBL/GenBank/DDBJ whole genome shotgun (WGS) entry which is preliminary data.</text>
</comment>
<sequence length="120" mass="13655">MGMERSNEGLKIKAFREEAGLTQSELADYIGVAQVTVSAWERGVASPDAFSQRLVDQVLRYPPSEFKKPTEVCHVRLRGKRKVFYEFSCGNWAEAKFLEDVNYCPYCERPTDLKKPTSGN</sequence>
<dbReference type="EMBL" id="QMHM01000009">
    <property type="protein sequence ID" value="RAV79125.1"/>
    <property type="molecule type" value="Genomic_DNA"/>
</dbReference>
<dbReference type="Proteomes" id="UP000251923">
    <property type="component" value="Unassembled WGS sequence"/>
</dbReference>
<dbReference type="GeneID" id="86858530"/>
<dbReference type="AlphaFoldDB" id="A0A329P104"/>
<evidence type="ECO:0000313" key="3">
    <source>
        <dbReference type="Proteomes" id="UP000251923"/>
    </source>
</evidence>
<proteinExistence type="predicted"/>
<name>A0A329P104_9LACT</name>
<organism evidence="2 3">
    <name type="scientific">Aerococcus urinae</name>
    <dbReference type="NCBI Taxonomy" id="1376"/>
    <lineage>
        <taxon>Bacteria</taxon>
        <taxon>Bacillati</taxon>
        <taxon>Bacillota</taxon>
        <taxon>Bacilli</taxon>
        <taxon>Lactobacillales</taxon>
        <taxon>Aerococcaceae</taxon>
        <taxon>Aerococcus</taxon>
    </lineage>
</organism>
<dbReference type="SUPFAM" id="SSF47413">
    <property type="entry name" value="lambda repressor-like DNA-binding domains"/>
    <property type="match status" value="1"/>
</dbReference>
<dbReference type="RefSeq" id="WP_101560394.1">
    <property type="nucleotide sequence ID" value="NZ_JAMDYC010000002.1"/>
</dbReference>
<dbReference type="InterPro" id="IPR001387">
    <property type="entry name" value="Cro/C1-type_HTH"/>
</dbReference>
<dbReference type="SMART" id="SM00530">
    <property type="entry name" value="HTH_XRE"/>
    <property type="match status" value="1"/>
</dbReference>
<dbReference type="PROSITE" id="PS50943">
    <property type="entry name" value="HTH_CROC1"/>
    <property type="match status" value="1"/>
</dbReference>
<dbReference type="InterPro" id="IPR010982">
    <property type="entry name" value="Lambda_DNA-bd_dom_sf"/>
</dbReference>
<reference evidence="2 3" key="1">
    <citation type="submission" date="2018-04" db="EMBL/GenBank/DDBJ databases">
        <title>Aerococcus urinae genomes.</title>
        <authorList>
            <person name="Hilt E."/>
            <person name="Gilbert N.M."/>
            <person name="Thomas-White K."/>
            <person name="Putonti C."/>
            <person name="Lewis A.L."/>
            <person name="Visck K.L."/>
            <person name="Wolfe A.J."/>
        </authorList>
    </citation>
    <scope>NUCLEOTIDE SEQUENCE [LARGE SCALE GENOMIC DNA]</scope>
    <source>
        <strain evidence="2 3">UMB7480</strain>
    </source>
</reference>
<dbReference type="Pfam" id="PF01381">
    <property type="entry name" value="HTH_3"/>
    <property type="match status" value="1"/>
</dbReference>
<gene>
    <name evidence="2" type="ORF">DBT54_05765</name>
</gene>
<evidence type="ECO:0000259" key="1">
    <source>
        <dbReference type="PROSITE" id="PS50943"/>
    </source>
</evidence>
<feature type="domain" description="HTH cro/C1-type" evidence="1">
    <location>
        <begin position="12"/>
        <end position="66"/>
    </location>
</feature>
<dbReference type="CDD" id="cd00093">
    <property type="entry name" value="HTH_XRE"/>
    <property type="match status" value="1"/>
</dbReference>